<evidence type="ECO:0000313" key="15">
    <source>
        <dbReference type="Proteomes" id="UP000186112"/>
    </source>
</evidence>
<dbReference type="CDD" id="cd00140">
    <property type="entry name" value="beta_clamp"/>
    <property type="match status" value="1"/>
</dbReference>
<dbReference type="GO" id="GO:0005737">
    <property type="term" value="C:cytoplasm"/>
    <property type="evidence" value="ECO:0007669"/>
    <property type="project" value="UniProtKB-SubCell"/>
</dbReference>
<sequence>MKIKIKQRELSKHINIVQKSISSRTTMQILDGILLEAKKDKLKLTGTDLELSIESFVDCEIIEEGSIVVNSRIFGDIIKKLENDLVTITVDKTNINIKCENSEFNISGNSGEDYPDLPLVVERDSFNIPMDIFKTVIKKTVFATTADETRPTLTGVLVEIENRFISFIALDGYRLAFKRLPINTDANTKMIIPGRSLNEINKILEEKEEDLNISVSPSHIIVNLGSTTIYSRLLEGPFFNYKDIIRKEHKTIVKVKKQELQNSLERASLLAKEEKANLVKLSLIDNTLNIKSNTEVGNVFESIDAQADGEDVNIAFNSRYIIEGIKAIDDEEIKLNFMGSLNPCIINGLEDEDYTYLVLPVRLAQDDF</sequence>
<dbReference type="InterPro" id="IPR001001">
    <property type="entry name" value="DNA_polIII_beta"/>
</dbReference>
<dbReference type="InterPro" id="IPR022637">
    <property type="entry name" value="DNA_polIII_beta_cen"/>
</dbReference>
<dbReference type="RefSeq" id="WP_075726329.1">
    <property type="nucleotide sequence ID" value="NZ_LTDM01000020.1"/>
</dbReference>
<evidence type="ECO:0000256" key="5">
    <source>
        <dbReference type="ARBA" id="ARBA00022679"/>
    </source>
</evidence>
<keyword evidence="9" id="KW-0238">DNA-binding</keyword>
<evidence type="ECO:0000256" key="7">
    <source>
        <dbReference type="ARBA" id="ARBA00022705"/>
    </source>
</evidence>
<protein>
    <recommendedName>
        <fullName evidence="3 10">Beta sliding clamp</fullName>
    </recommendedName>
</protein>
<comment type="similarity">
    <text evidence="2 10">Belongs to the beta sliding clamp family.</text>
</comment>
<evidence type="ECO:0000256" key="6">
    <source>
        <dbReference type="ARBA" id="ARBA00022695"/>
    </source>
</evidence>
<feature type="domain" description="DNA polymerase III beta sliding clamp C-terminal" evidence="13">
    <location>
        <begin position="243"/>
        <end position="362"/>
    </location>
</feature>
<dbReference type="Gene3D" id="3.10.150.10">
    <property type="entry name" value="DNA Polymerase III, subunit A, domain 2"/>
    <property type="match status" value="1"/>
</dbReference>
<evidence type="ECO:0000256" key="8">
    <source>
        <dbReference type="ARBA" id="ARBA00022932"/>
    </source>
</evidence>
<keyword evidence="6 10" id="KW-0548">Nucleotidyltransferase</keyword>
<evidence type="ECO:0000313" key="14">
    <source>
        <dbReference type="EMBL" id="OLS02720.1"/>
    </source>
</evidence>
<dbReference type="OrthoDB" id="8421503at2"/>
<keyword evidence="7 10" id="KW-0235">DNA replication</keyword>
<dbReference type="AlphaFoldDB" id="A0A1U7M635"/>
<feature type="domain" description="DNA polymerase III beta sliding clamp N-terminal" evidence="11">
    <location>
        <begin position="1"/>
        <end position="118"/>
    </location>
</feature>
<dbReference type="SMART" id="SM00480">
    <property type="entry name" value="POL3Bc"/>
    <property type="match status" value="1"/>
</dbReference>
<dbReference type="PANTHER" id="PTHR30478:SF0">
    <property type="entry name" value="BETA SLIDING CLAMP"/>
    <property type="match status" value="1"/>
</dbReference>
<evidence type="ECO:0000259" key="11">
    <source>
        <dbReference type="Pfam" id="PF00712"/>
    </source>
</evidence>
<dbReference type="Pfam" id="PF02767">
    <property type="entry name" value="DNA_pol3_beta_2"/>
    <property type="match status" value="1"/>
</dbReference>
<evidence type="ECO:0000256" key="4">
    <source>
        <dbReference type="ARBA" id="ARBA00022490"/>
    </source>
</evidence>
<dbReference type="GO" id="GO:0008408">
    <property type="term" value="F:3'-5' exonuclease activity"/>
    <property type="evidence" value="ECO:0007669"/>
    <property type="project" value="InterPro"/>
</dbReference>
<evidence type="ECO:0000256" key="9">
    <source>
        <dbReference type="ARBA" id="ARBA00023125"/>
    </source>
</evidence>
<feature type="domain" description="DNA polymerase III beta sliding clamp central" evidence="12">
    <location>
        <begin position="128"/>
        <end position="238"/>
    </location>
</feature>
<evidence type="ECO:0000256" key="1">
    <source>
        <dbReference type="ARBA" id="ARBA00004496"/>
    </source>
</evidence>
<dbReference type="GO" id="GO:0009360">
    <property type="term" value="C:DNA polymerase III complex"/>
    <property type="evidence" value="ECO:0007669"/>
    <property type="project" value="InterPro"/>
</dbReference>
<dbReference type="InterPro" id="IPR022635">
    <property type="entry name" value="DNA_polIII_beta_C"/>
</dbReference>
<keyword evidence="4 10" id="KW-0963">Cytoplasm</keyword>
<dbReference type="EMBL" id="LTDM01000020">
    <property type="protein sequence ID" value="OLS02720.1"/>
    <property type="molecule type" value="Genomic_DNA"/>
</dbReference>
<dbReference type="GO" id="GO:0006271">
    <property type="term" value="P:DNA strand elongation involved in DNA replication"/>
    <property type="evidence" value="ECO:0007669"/>
    <property type="project" value="TreeGrafter"/>
</dbReference>
<organism evidence="14 15">
    <name type="scientific">Tissierella creatinophila DSM 6911</name>
    <dbReference type="NCBI Taxonomy" id="1123403"/>
    <lineage>
        <taxon>Bacteria</taxon>
        <taxon>Bacillati</taxon>
        <taxon>Bacillota</taxon>
        <taxon>Tissierellia</taxon>
        <taxon>Tissierellales</taxon>
        <taxon>Tissierellaceae</taxon>
        <taxon>Tissierella</taxon>
    </lineage>
</organism>
<evidence type="ECO:0000259" key="13">
    <source>
        <dbReference type="Pfam" id="PF02768"/>
    </source>
</evidence>
<evidence type="ECO:0000259" key="12">
    <source>
        <dbReference type="Pfam" id="PF02767"/>
    </source>
</evidence>
<evidence type="ECO:0000256" key="2">
    <source>
        <dbReference type="ARBA" id="ARBA00010752"/>
    </source>
</evidence>
<dbReference type="Proteomes" id="UP000186112">
    <property type="component" value="Unassembled WGS sequence"/>
</dbReference>
<reference evidence="14 15" key="1">
    <citation type="submission" date="2016-02" db="EMBL/GenBank/DDBJ databases">
        <title>Genome sequence of Tissierella creatinophila DSM 6911.</title>
        <authorList>
            <person name="Poehlein A."/>
            <person name="Daniel R."/>
        </authorList>
    </citation>
    <scope>NUCLEOTIDE SEQUENCE [LARGE SCALE GENOMIC DNA]</scope>
    <source>
        <strain evidence="14 15">DSM 6911</strain>
    </source>
</reference>
<dbReference type="GO" id="GO:0003887">
    <property type="term" value="F:DNA-directed DNA polymerase activity"/>
    <property type="evidence" value="ECO:0007669"/>
    <property type="project" value="UniProtKB-UniRule"/>
</dbReference>
<name>A0A1U7M635_TISCR</name>
<dbReference type="PANTHER" id="PTHR30478">
    <property type="entry name" value="DNA POLYMERASE III SUBUNIT BETA"/>
    <property type="match status" value="1"/>
</dbReference>
<comment type="caution">
    <text evidence="14">The sequence shown here is derived from an EMBL/GenBank/DDBJ whole genome shotgun (WGS) entry which is preliminary data.</text>
</comment>
<dbReference type="GO" id="GO:0003677">
    <property type="term" value="F:DNA binding"/>
    <property type="evidence" value="ECO:0007669"/>
    <property type="project" value="UniProtKB-UniRule"/>
</dbReference>
<dbReference type="Pfam" id="PF00712">
    <property type="entry name" value="DNA_pol3_beta"/>
    <property type="match status" value="1"/>
</dbReference>
<dbReference type="PIRSF" id="PIRSF000804">
    <property type="entry name" value="DNA_pol_III_b"/>
    <property type="match status" value="1"/>
</dbReference>
<gene>
    <name evidence="14" type="primary">dnaN</name>
    <name evidence="14" type="ORF">TICRE_13110</name>
</gene>
<dbReference type="Pfam" id="PF02768">
    <property type="entry name" value="DNA_pol3_beta_3"/>
    <property type="match status" value="1"/>
</dbReference>
<keyword evidence="15" id="KW-1185">Reference proteome</keyword>
<dbReference type="Gene3D" id="3.70.10.10">
    <property type="match status" value="1"/>
</dbReference>
<evidence type="ECO:0000256" key="3">
    <source>
        <dbReference type="ARBA" id="ARBA00021035"/>
    </source>
</evidence>
<proteinExistence type="inferred from homology"/>
<dbReference type="SUPFAM" id="SSF55979">
    <property type="entry name" value="DNA clamp"/>
    <property type="match status" value="3"/>
</dbReference>
<comment type="subcellular location">
    <subcellularLocation>
        <location evidence="1 10">Cytoplasm</location>
    </subcellularLocation>
</comment>
<comment type="function">
    <text evidence="10">Confers DNA tethering and processivity to DNA polymerases and other proteins. Acts as a clamp, forming a ring around DNA (a reaction catalyzed by the clamp-loading complex) which diffuses in an ATP-independent manner freely and bidirectionally along dsDNA. Initially characterized for its ability to contact the catalytic subunit of DNA polymerase III (Pol III), a complex, multichain enzyme responsible for most of the replicative synthesis in bacteria; Pol III exhibits 3'-5' exonuclease proofreading activity. The beta chain is required for initiation of replication as well as for processivity of DNA replication.</text>
</comment>
<keyword evidence="5 10" id="KW-0808">Transferase</keyword>
<dbReference type="InterPro" id="IPR022634">
    <property type="entry name" value="DNA_polIII_beta_N"/>
</dbReference>
<keyword evidence="8 10" id="KW-0239">DNA-directed DNA polymerase</keyword>
<accession>A0A1U7M635</accession>
<evidence type="ECO:0000256" key="10">
    <source>
        <dbReference type="PIRNR" id="PIRNR000804"/>
    </source>
</evidence>
<comment type="subunit">
    <text evidence="10">Forms a ring-shaped head-to-tail homodimer around DNA.</text>
</comment>
<dbReference type="NCBIfam" id="TIGR00663">
    <property type="entry name" value="dnan"/>
    <property type="match status" value="1"/>
</dbReference>
<dbReference type="InterPro" id="IPR046938">
    <property type="entry name" value="DNA_clamp_sf"/>
</dbReference>